<reference evidence="1" key="1">
    <citation type="submission" date="2020-01" db="EMBL/GenBank/DDBJ databases">
        <title>Identification and distribution of gene clusters putatively required for synthesis of sphingolipid metabolism inhibitors in phylogenetically diverse species of the filamentous fungus Fusarium.</title>
        <authorList>
            <person name="Kim H.-S."/>
            <person name="Busman M."/>
            <person name="Brown D.W."/>
            <person name="Divon H."/>
            <person name="Uhlig S."/>
            <person name="Proctor R.H."/>
        </authorList>
    </citation>
    <scope>NUCLEOTIDE SEQUENCE</scope>
    <source>
        <strain evidence="1">NRRL 31653</strain>
    </source>
</reference>
<sequence>MARGLSNSCSSEGDDHFMSLMRLFDEDKEHVHDRRISFPNWIKKYCDYSHTKHTQADVHYLSDPNLEVQRKIGIFINKVWTVEMKDPTHLAQYCAFKSIKELSSYIDVIVPDIVYQAASVAQN</sequence>
<dbReference type="OrthoDB" id="5037558at2759"/>
<dbReference type="Proteomes" id="UP000737391">
    <property type="component" value="Unassembled WGS sequence"/>
</dbReference>
<gene>
    <name evidence="1" type="ORF">FAGAP_6656</name>
</gene>
<evidence type="ECO:0000313" key="1">
    <source>
        <dbReference type="EMBL" id="KAF4497197.1"/>
    </source>
</evidence>
<keyword evidence="2" id="KW-1185">Reference proteome</keyword>
<organism evidence="1 2">
    <name type="scientific">Fusarium agapanthi</name>
    <dbReference type="NCBI Taxonomy" id="1803897"/>
    <lineage>
        <taxon>Eukaryota</taxon>
        <taxon>Fungi</taxon>
        <taxon>Dikarya</taxon>
        <taxon>Ascomycota</taxon>
        <taxon>Pezizomycotina</taxon>
        <taxon>Sordariomycetes</taxon>
        <taxon>Hypocreomycetidae</taxon>
        <taxon>Hypocreales</taxon>
        <taxon>Nectriaceae</taxon>
        <taxon>Fusarium</taxon>
        <taxon>Fusarium fujikuroi species complex</taxon>
    </lineage>
</organism>
<proteinExistence type="predicted"/>
<protein>
    <submittedName>
        <fullName evidence="1">Uncharacterized protein</fullName>
    </submittedName>
</protein>
<evidence type="ECO:0000313" key="2">
    <source>
        <dbReference type="Proteomes" id="UP000737391"/>
    </source>
</evidence>
<name>A0A9P5EDS7_9HYPO</name>
<comment type="caution">
    <text evidence="1">The sequence shown here is derived from an EMBL/GenBank/DDBJ whole genome shotgun (WGS) entry which is preliminary data.</text>
</comment>
<dbReference type="EMBL" id="LUFC02000451">
    <property type="protein sequence ID" value="KAF4497197.1"/>
    <property type="molecule type" value="Genomic_DNA"/>
</dbReference>
<dbReference type="AlphaFoldDB" id="A0A9P5EDS7"/>
<accession>A0A9P5EDS7</accession>